<evidence type="ECO:0000313" key="1">
    <source>
        <dbReference type="EMBL" id="GAF86986.1"/>
    </source>
</evidence>
<feature type="non-terminal residue" evidence="1">
    <location>
        <position position="1"/>
    </location>
</feature>
<protein>
    <submittedName>
        <fullName evidence="1">Uncharacterized protein</fullName>
    </submittedName>
</protein>
<sequence length="125" mass="14133">LADVIGQLTHFDRLARAHAREHDRSLRLVVDLTTGRIRRTDRRGADEACPPLQLPSDYRISRLIVREQDMSYGSVSITCSRLGLTPSYAMLIEGPANQRKWILTAGLTGKHLELDTEREVRNILA</sequence>
<proteinExistence type="predicted"/>
<reference evidence="1" key="1">
    <citation type="journal article" date="2014" name="Front. Microbiol.">
        <title>High frequency of phylogenetically diverse reductive dehalogenase-homologous genes in deep subseafloor sedimentary metagenomes.</title>
        <authorList>
            <person name="Kawai M."/>
            <person name="Futagami T."/>
            <person name="Toyoda A."/>
            <person name="Takaki Y."/>
            <person name="Nishi S."/>
            <person name="Hori S."/>
            <person name="Arai W."/>
            <person name="Tsubouchi T."/>
            <person name="Morono Y."/>
            <person name="Uchiyama I."/>
            <person name="Ito T."/>
            <person name="Fujiyama A."/>
            <person name="Inagaki F."/>
            <person name="Takami H."/>
        </authorList>
    </citation>
    <scope>NUCLEOTIDE SEQUENCE</scope>
    <source>
        <strain evidence="1">Expedition CK06-06</strain>
    </source>
</reference>
<dbReference type="AlphaFoldDB" id="X0TIB2"/>
<accession>X0TIB2</accession>
<comment type="caution">
    <text evidence="1">The sequence shown here is derived from an EMBL/GenBank/DDBJ whole genome shotgun (WGS) entry which is preliminary data.</text>
</comment>
<organism evidence="1">
    <name type="scientific">marine sediment metagenome</name>
    <dbReference type="NCBI Taxonomy" id="412755"/>
    <lineage>
        <taxon>unclassified sequences</taxon>
        <taxon>metagenomes</taxon>
        <taxon>ecological metagenomes</taxon>
    </lineage>
</organism>
<gene>
    <name evidence="1" type="ORF">S01H1_23680</name>
</gene>
<dbReference type="EMBL" id="BARS01013763">
    <property type="protein sequence ID" value="GAF86986.1"/>
    <property type="molecule type" value="Genomic_DNA"/>
</dbReference>
<name>X0TIB2_9ZZZZ</name>
<feature type="non-terminal residue" evidence="1">
    <location>
        <position position="125"/>
    </location>
</feature>